<keyword evidence="9 11" id="KW-0057">Aromatic amino acid biosynthesis</keyword>
<keyword evidence="7 11" id="KW-0418">Kinase</keyword>
<dbReference type="GO" id="GO:0009073">
    <property type="term" value="P:aromatic amino acid family biosynthetic process"/>
    <property type="evidence" value="ECO:0007669"/>
    <property type="project" value="UniProtKB-KW"/>
</dbReference>
<comment type="similarity">
    <text evidence="2 11">Belongs to the shikimate kinase family.</text>
</comment>
<comment type="subcellular location">
    <subcellularLocation>
        <location evidence="11">Cytoplasm</location>
    </subcellularLocation>
</comment>
<name>A0A3G9K8F0_9ACTN</name>
<reference evidence="13" key="1">
    <citation type="submission" date="2018-11" db="EMBL/GenBank/DDBJ databases">
        <title>Comparative genomics of Parolsenella catena and Libanicoccus massiliensis: Reclassification of Libanicoccus massiliensis as Parolsenella massiliensis comb. nov.</title>
        <authorList>
            <person name="Sakamoto M."/>
            <person name="Ikeyama N."/>
            <person name="Murakami T."/>
            <person name="Mori H."/>
            <person name="Yuki M."/>
            <person name="Ohkuma M."/>
        </authorList>
    </citation>
    <scope>NUCLEOTIDE SEQUENCE [LARGE SCALE GENOMIC DNA]</scope>
    <source>
        <strain evidence="13">JCM 31932</strain>
    </source>
</reference>
<organism evidence="12 13">
    <name type="scientific">Parolsenella catena</name>
    <dbReference type="NCBI Taxonomy" id="2003188"/>
    <lineage>
        <taxon>Bacteria</taxon>
        <taxon>Bacillati</taxon>
        <taxon>Actinomycetota</taxon>
        <taxon>Coriobacteriia</taxon>
        <taxon>Coriobacteriales</taxon>
        <taxon>Atopobiaceae</taxon>
        <taxon>Parolsenella</taxon>
    </lineage>
</organism>
<evidence type="ECO:0000313" key="13">
    <source>
        <dbReference type="Proteomes" id="UP000273154"/>
    </source>
</evidence>
<evidence type="ECO:0000256" key="11">
    <source>
        <dbReference type="HAMAP-Rule" id="MF_00109"/>
    </source>
</evidence>
<evidence type="ECO:0000256" key="9">
    <source>
        <dbReference type="ARBA" id="ARBA00023141"/>
    </source>
</evidence>
<dbReference type="GO" id="GO:0000287">
    <property type="term" value="F:magnesium ion binding"/>
    <property type="evidence" value="ECO:0007669"/>
    <property type="project" value="UniProtKB-UniRule"/>
</dbReference>
<evidence type="ECO:0000313" key="12">
    <source>
        <dbReference type="EMBL" id="BBH50349.1"/>
    </source>
</evidence>
<keyword evidence="11" id="KW-0479">Metal-binding</keyword>
<feature type="binding site" evidence="11">
    <location>
        <position position="147"/>
    </location>
    <ligand>
        <name>substrate</name>
    </ligand>
</feature>
<dbReference type="GO" id="GO:0009423">
    <property type="term" value="P:chorismate biosynthetic process"/>
    <property type="evidence" value="ECO:0007669"/>
    <property type="project" value="UniProtKB-UniRule"/>
</dbReference>
<dbReference type="EMBL" id="AP019367">
    <property type="protein sequence ID" value="BBH50349.1"/>
    <property type="molecule type" value="Genomic_DNA"/>
</dbReference>
<comment type="cofactor">
    <cofactor evidence="11">
        <name>Mg(2+)</name>
        <dbReference type="ChEBI" id="CHEBI:18420"/>
    </cofactor>
    <text evidence="11">Binds 1 Mg(2+) ion per subunit.</text>
</comment>
<proteinExistence type="inferred from homology"/>
<dbReference type="GO" id="GO:0005829">
    <property type="term" value="C:cytosol"/>
    <property type="evidence" value="ECO:0007669"/>
    <property type="project" value="TreeGrafter"/>
</dbReference>
<dbReference type="InterPro" id="IPR027417">
    <property type="entry name" value="P-loop_NTPase"/>
</dbReference>
<feature type="binding site" evidence="11">
    <location>
        <position position="71"/>
    </location>
    <ligand>
        <name>substrate</name>
    </ligand>
</feature>
<keyword evidence="11" id="KW-0460">Magnesium</keyword>
<comment type="caution">
    <text evidence="11">Lacks conserved residue(s) required for the propagation of feature annotation.</text>
</comment>
<feature type="binding site" evidence="11">
    <location>
        <position position="47"/>
    </location>
    <ligand>
        <name>substrate</name>
    </ligand>
</feature>
<comment type="catalytic activity">
    <reaction evidence="10 11">
        <text>shikimate + ATP = 3-phosphoshikimate + ADP + H(+)</text>
        <dbReference type="Rhea" id="RHEA:13121"/>
        <dbReference type="ChEBI" id="CHEBI:15378"/>
        <dbReference type="ChEBI" id="CHEBI:30616"/>
        <dbReference type="ChEBI" id="CHEBI:36208"/>
        <dbReference type="ChEBI" id="CHEBI:145989"/>
        <dbReference type="ChEBI" id="CHEBI:456216"/>
        <dbReference type="EC" id="2.7.1.71"/>
    </reaction>
</comment>
<evidence type="ECO:0000256" key="8">
    <source>
        <dbReference type="ARBA" id="ARBA00022840"/>
    </source>
</evidence>
<dbReference type="PANTHER" id="PTHR21087">
    <property type="entry name" value="SHIKIMATE KINASE"/>
    <property type="match status" value="1"/>
</dbReference>
<dbReference type="OrthoDB" id="9800332at2"/>
<feature type="binding site" evidence="11">
    <location>
        <position position="131"/>
    </location>
    <ligand>
        <name>ATP</name>
        <dbReference type="ChEBI" id="CHEBI:30616"/>
    </ligand>
</feature>
<dbReference type="InterPro" id="IPR031322">
    <property type="entry name" value="Shikimate/glucono_kinase"/>
</dbReference>
<dbReference type="KEGG" id="pcat:Pcatena_09360"/>
<evidence type="ECO:0000256" key="10">
    <source>
        <dbReference type="ARBA" id="ARBA00048567"/>
    </source>
</evidence>
<dbReference type="UniPathway" id="UPA00053">
    <property type="reaction ID" value="UER00088"/>
</dbReference>
<dbReference type="GO" id="GO:0005524">
    <property type="term" value="F:ATP binding"/>
    <property type="evidence" value="ECO:0007669"/>
    <property type="project" value="UniProtKB-UniRule"/>
</dbReference>
<dbReference type="PRINTS" id="PR01100">
    <property type="entry name" value="SHIKIMTKNASE"/>
</dbReference>
<dbReference type="PANTHER" id="PTHR21087:SF16">
    <property type="entry name" value="SHIKIMATE KINASE 1, CHLOROPLASTIC"/>
    <property type="match status" value="1"/>
</dbReference>
<evidence type="ECO:0000256" key="7">
    <source>
        <dbReference type="ARBA" id="ARBA00022777"/>
    </source>
</evidence>
<dbReference type="GO" id="GO:0004765">
    <property type="term" value="F:shikimate kinase activity"/>
    <property type="evidence" value="ECO:0007669"/>
    <property type="project" value="UniProtKB-UniRule"/>
</dbReference>
<comment type="function">
    <text evidence="11">Catalyzes the specific phosphorylation of the 3-hydroxyl group of shikimic acid using ATP as a cosubstrate.</text>
</comment>
<dbReference type="EC" id="2.7.1.71" evidence="3 11"/>
<dbReference type="AlphaFoldDB" id="A0A3G9K8F0"/>
<keyword evidence="8 11" id="KW-0067">ATP-binding</keyword>
<feature type="binding site" evidence="11">
    <location>
        <position position="29"/>
    </location>
    <ligand>
        <name>Mg(2+)</name>
        <dbReference type="ChEBI" id="CHEBI:18420"/>
    </ligand>
</feature>
<dbReference type="Gene3D" id="3.40.50.300">
    <property type="entry name" value="P-loop containing nucleotide triphosphate hydrolases"/>
    <property type="match status" value="1"/>
</dbReference>
<dbReference type="Pfam" id="PF01202">
    <property type="entry name" value="SKI"/>
    <property type="match status" value="1"/>
</dbReference>
<accession>A0A3G9K8F0</accession>
<evidence type="ECO:0000256" key="3">
    <source>
        <dbReference type="ARBA" id="ARBA00012154"/>
    </source>
</evidence>
<keyword evidence="5 11" id="KW-0808">Transferase</keyword>
<dbReference type="RefSeq" id="WP_126422107.1">
    <property type="nucleotide sequence ID" value="NZ_AP019367.1"/>
</dbReference>
<keyword evidence="6 11" id="KW-0547">Nucleotide-binding</keyword>
<feature type="binding site" evidence="11">
    <location>
        <position position="93"/>
    </location>
    <ligand>
        <name>substrate</name>
    </ligand>
</feature>
<sequence length="183" mass="20979">MDEARRDRNRAHHGCDHVFFIGFLGAGKTTVARNLGNMFHRSFVDVDHMVERDLHASVARIFETRGEQAFRVAETRSLESLRRRRSLLVSCGGGIIESERNAVLMHEMGSVVFLDGTLEDSLRQIRRPEKRPDLGDLAHARELYAHRRPLYEAACDYRVIISGKTFEQVAYDVGELLWERGLL</sequence>
<dbReference type="SUPFAM" id="SSF52540">
    <property type="entry name" value="P-loop containing nucleoside triphosphate hydrolases"/>
    <property type="match status" value="1"/>
</dbReference>
<comment type="pathway">
    <text evidence="1 11">Metabolic intermediate biosynthesis; chorismate biosynthesis; chorismate from D-erythrose 4-phosphate and phosphoenolpyruvate: step 5/7.</text>
</comment>
<keyword evidence="11" id="KW-0963">Cytoplasm</keyword>
<keyword evidence="4 11" id="KW-0028">Amino-acid biosynthesis</keyword>
<gene>
    <name evidence="11 12" type="primary">aroK</name>
    <name evidence="12" type="ORF">Pcatena_09360</name>
</gene>
<dbReference type="CDD" id="cd00464">
    <property type="entry name" value="SK"/>
    <property type="match status" value="1"/>
</dbReference>
<dbReference type="InterPro" id="IPR023000">
    <property type="entry name" value="Shikimate_kinase_CS"/>
</dbReference>
<dbReference type="GO" id="GO:0008652">
    <property type="term" value="P:amino acid biosynthetic process"/>
    <property type="evidence" value="ECO:0007669"/>
    <property type="project" value="UniProtKB-KW"/>
</dbReference>
<keyword evidence="13" id="KW-1185">Reference proteome</keyword>
<evidence type="ECO:0000256" key="6">
    <source>
        <dbReference type="ARBA" id="ARBA00022741"/>
    </source>
</evidence>
<protein>
    <recommendedName>
        <fullName evidence="3 11">Shikimate kinase</fullName>
        <shortName evidence="11">SK</shortName>
        <ecNumber evidence="3 11">2.7.1.71</ecNumber>
    </recommendedName>
</protein>
<comment type="subunit">
    <text evidence="11">Monomer.</text>
</comment>
<dbReference type="Proteomes" id="UP000273154">
    <property type="component" value="Chromosome"/>
</dbReference>
<dbReference type="PROSITE" id="PS01128">
    <property type="entry name" value="SHIKIMATE_KINASE"/>
    <property type="match status" value="1"/>
</dbReference>
<evidence type="ECO:0000256" key="2">
    <source>
        <dbReference type="ARBA" id="ARBA00006997"/>
    </source>
</evidence>
<evidence type="ECO:0000256" key="5">
    <source>
        <dbReference type="ARBA" id="ARBA00022679"/>
    </source>
</evidence>
<evidence type="ECO:0000256" key="1">
    <source>
        <dbReference type="ARBA" id="ARBA00004842"/>
    </source>
</evidence>
<evidence type="ECO:0000256" key="4">
    <source>
        <dbReference type="ARBA" id="ARBA00022605"/>
    </source>
</evidence>
<dbReference type="GeneID" id="88849071"/>
<dbReference type="HAMAP" id="MF_00109">
    <property type="entry name" value="Shikimate_kinase"/>
    <property type="match status" value="1"/>
</dbReference>
<feature type="binding site" evidence="11">
    <location>
        <begin position="25"/>
        <end position="30"/>
    </location>
    <ligand>
        <name>ATP</name>
        <dbReference type="ChEBI" id="CHEBI:30616"/>
    </ligand>
</feature>
<dbReference type="InterPro" id="IPR000623">
    <property type="entry name" value="Shikimate_kinase/TSH1"/>
</dbReference>